<keyword evidence="3" id="KW-1185">Reference proteome</keyword>
<dbReference type="Gene3D" id="3.40.50.1240">
    <property type="entry name" value="Phosphoglycerate mutase-like"/>
    <property type="match status" value="1"/>
</dbReference>
<dbReference type="EC" id="3.1.3.73" evidence="1"/>
<dbReference type="NCBIfam" id="TIGR03162">
    <property type="entry name" value="ribazole_cobC"/>
    <property type="match status" value="1"/>
</dbReference>
<dbReference type="SMART" id="SM00855">
    <property type="entry name" value="PGAM"/>
    <property type="match status" value="1"/>
</dbReference>
<protein>
    <recommendedName>
        <fullName evidence="1">Alpha-ribazole phosphatase</fullName>
        <ecNumber evidence="1">3.1.3.73</ecNumber>
    </recommendedName>
</protein>
<accession>A0A841GDS0</accession>
<dbReference type="Pfam" id="PF00300">
    <property type="entry name" value="His_Phos_1"/>
    <property type="match status" value="1"/>
</dbReference>
<dbReference type="CDD" id="cd07067">
    <property type="entry name" value="HP_PGM_like"/>
    <property type="match status" value="1"/>
</dbReference>
<name>A0A841GDS0_9GAMM</name>
<evidence type="ECO:0000313" key="3">
    <source>
        <dbReference type="Proteomes" id="UP000585721"/>
    </source>
</evidence>
<dbReference type="InterPro" id="IPR013078">
    <property type="entry name" value="His_Pase_superF_clade-1"/>
</dbReference>
<comment type="caution">
    <text evidence="2">The sequence shown here is derived from an EMBL/GenBank/DDBJ whole genome shotgun (WGS) entry which is preliminary data.</text>
</comment>
<dbReference type="PANTHER" id="PTHR48100:SF1">
    <property type="entry name" value="HISTIDINE PHOSPHATASE FAMILY PROTEIN-RELATED"/>
    <property type="match status" value="1"/>
</dbReference>
<evidence type="ECO:0000313" key="2">
    <source>
        <dbReference type="EMBL" id="MBB6056079.1"/>
    </source>
</evidence>
<dbReference type="InterPro" id="IPR017578">
    <property type="entry name" value="Ribazole_CobC"/>
</dbReference>
<dbReference type="GO" id="GO:0009236">
    <property type="term" value="P:cobalamin biosynthetic process"/>
    <property type="evidence" value="ECO:0007669"/>
    <property type="project" value="UniProtKB-UniRule"/>
</dbReference>
<dbReference type="GO" id="GO:0043755">
    <property type="term" value="F:alpha-ribazole phosphatase activity"/>
    <property type="evidence" value="ECO:0007669"/>
    <property type="project" value="UniProtKB-UniRule"/>
</dbReference>
<reference evidence="2 3" key="1">
    <citation type="submission" date="2020-08" db="EMBL/GenBank/DDBJ databases">
        <title>Genomic Encyclopedia of Type Strains, Phase IV (KMG-IV): sequencing the most valuable type-strain genomes for metagenomic binning, comparative biology and taxonomic classification.</title>
        <authorList>
            <person name="Goeker M."/>
        </authorList>
    </citation>
    <scope>NUCLEOTIDE SEQUENCE [LARGE SCALE GENOMIC DNA]</scope>
    <source>
        <strain evidence="2 3">DSM 22975</strain>
    </source>
</reference>
<dbReference type="EMBL" id="JACHGR010000006">
    <property type="protein sequence ID" value="MBB6056079.1"/>
    <property type="molecule type" value="Genomic_DNA"/>
</dbReference>
<dbReference type="InterPro" id="IPR050275">
    <property type="entry name" value="PGM_Phosphatase"/>
</dbReference>
<dbReference type="Proteomes" id="UP000585721">
    <property type="component" value="Unassembled WGS sequence"/>
</dbReference>
<dbReference type="InterPro" id="IPR029033">
    <property type="entry name" value="His_PPase_superfam"/>
</dbReference>
<dbReference type="GO" id="GO:0005737">
    <property type="term" value="C:cytoplasm"/>
    <property type="evidence" value="ECO:0007669"/>
    <property type="project" value="TreeGrafter"/>
</dbReference>
<dbReference type="SUPFAM" id="SSF53254">
    <property type="entry name" value="Phosphoglycerate mutase-like"/>
    <property type="match status" value="1"/>
</dbReference>
<dbReference type="PANTHER" id="PTHR48100">
    <property type="entry name" value="BROAD-SPECIFICITY PHOSPHATASE YOR283W-RELATED"/>
    <property type="match status" value="1"/>
</dbReference>
<proteinExistence type="predicted"/>
<dbReference type="AlphaFoldDB" id="A0A841GDS0"/>
<evidence type="ECO:0000256" key="1">
    <source>
        <dbReference type="NCBIfam" id="TIGR03162"/>
    </source>
</evidence>
<dbReference type="RefSeq" id="WP_188026815.1">
    <property type="nucleotide sequence ID" value="NZ_JACHGR010000006.1"/>
</dbReference>
<keyword evidence="2" id="KW-0378">Hydrolase</keyword>
<sequence length="209" mass="24026">MNSSYQSAIIDLLRHGAIAGDAGLYGHTDVALSESGWRQMQQSVNIDLQYQQVISSPLQRCHRFAKDYSRRHALQLNTDPQLREMNFGDWDGHTFDHLQTRWPELEKFWQAPAEVTPPEGESLLAFKNRITQVWQSLLQQCRGTQALVVTHAGVIRMILAQLLCVNWQSADYYQHLRIDYGSITRIQVLYTEDGVYPQIRFIGRPSPAI</sequence>
<organism evidence="2 3">
    <name type="scientific">Tolumonas osonensis</name>
    <dbReference type="NCBI Taxonomy" id="675874"/>
    <lineage>
        <taxon>Bacteria</taxon>
        <taxon>Pseudomonadati</taxon>
        <taxon>Pseudomonadota</taxon>
        <taxon>Gammaproteobacteria</taxon>
        <taxon>Aeromonadales</taxon>
        <taxon>Aeromonadaceae</taxon>
        <taxon>Tolumonas</taxon>
    </lineage>
</organism>
<gene>
    <name evidence="2" type="ORF">HNR75_002009</name>
</gene>